<protein>
    <submittedName>
        <fullName evidence="1">Uncharacterized protein</fullName>
    </submittedName>
</protein>
<proteinExistence type="predicted"/>
<dbReference type="EMBL" id="CAJZBQ010000026">
    <property type="protein sequence ID" value="CAG9320678.1"/>
    <property type="molecule type" value="Genomic_DNA"/>
</dbReference>
<gene>
    <name evidence="1" type="ORF">BSTOLATCC_MIC27149</name>
</gene>
<sequence length="68" mass="7975">MGKIYESIRDDKSWVEITNLDKFFGDPSQVYCSYNKEAIYIGCGGEFDGYYKFSLSQKTTYKLEISRF</sequence>
<dbReference type="AlphaFoldDB" id="A0AAU9J0K2"/>
<organism evidence="1 2">
    <name type="scientific">Blepharisma stoltei</name>
    <dbReference type="NCBI Taxonomy" id="1481888"/>
    <lineage>
        <taxon>Eukaryota</taxon>
        <taxon>Sar</taxon>
        <taxon>Alveolata</taxon>
        <taxon>Ciliophora</taxon>
        <taxon>Postciliodesmatophora</taxon>
        <taxon>Heterotrichea</taxon>
        <taxon>Heterotrichida</taxon>
        <taxon>Blepharismidae</taxon>
        <taxon>Blepharisma</taxon>
    </lineage>
</organism>
<accession>A0AAU9J0K2</accession>
<name>A0AAU9J0K2_9CILI</name>
<comment type="caution">
    <text evidence="1">The sequence shown here is derived from an EMBL/GenBank/DDBJ whole genome shotgun (WGS) entry which is preliminary data.</text>
</comment>
<evidence type="ECO:0000313" key="1">
    <source>
        <dbReference type="EMBL" id="CAG9320678.1"/>
    </source>
</evidence>
<reference evidence="1" key="1">
    <citation type="submission" date="2021-09" db="EMBL/GenBank/DDBJ databases">
        <authorList>
            <consortium name="AG Swart"/>
            <person name="Singh M."/>
            <person name="Singh A."/>
            <person name="Seah K."/>
            <person name="Emmerich C."/>
        </authorList>
    </citation>
    <scope>NUCLEOTIDE SEQUENCE</scope>
    <source>
        <strain evidence="1">ATCC30299</strain>
    </source>
</reference>
<evidence type="ECO:0000313" key="2">
    <source>
        <dbReference type="Proteomes" id="UP001162131"/>
    </source>
</evidence>
<keyword evidence="2" id="KW-1185">Reference proteome</keyword>
<dbReference type="Proteomes" id="UP001162131">
    <property type="component" value="Unassembled WGS sequence"/>
</dbReference>